<feature type="transmembrane region" description="Helical" evidence="1">
    <location>
        <begin position="47"/>
        <end position="67"/>
    </location>
</feature>
<dbReference type="RefSeq" id="WP_147099066.1">
    <property type="nucleotide sequence ID" value="NZ_VOOS01000002.1"/>
</dbReference>
<sequence>MKKSTNDKAFIWSIICFAVISILWIYLFNISGSGNSTESMQQESITAIVFILPLSLILGIAGVILLIRSLISGKNTKAIKSNQNKVAPIKKTEDASSGFKTFIIIFFLFFICMSLLYC</sequence>
<organism evidence="2 3">
    <name type="scientific">Vicingus serpentipes</name>
    <dbReference type="NCBI Taxonomy" id="1926625"/>
    <lineage>
        <taxon>Bacteria</taxon>
        <taxon>Pseudomonadati</taxon>
        <taxon>Bacteroidota</taxon>
        <taxon>Flavobacteriia</taxon>
        <taxon>Flavobacteriales</taxon>
        <taxon>Vicingaceae</taxon>
        <taxon>Vicingus</taxon>
    </lineage>
</organism>
<feature type="transmembrane region" description="Helical" evidence="1">
    <location>
        <begin position="99"/>
        <end position="117"/>
    </location>
</feature>
<evidence type="ECO:0000313" key="3">
    <source>
        <dbReference type="Proteomes" id="UP000321721"/>
    </source>
</evidence>
<dbReference type="AlphaFoldDB" id="A0A5C6RUS3"/>
<keyword evidence="1" id="KW-0472">Membrane</keyword>
<keyword evidence="3" id="KW-1185">Reference proteome</keyword>
<evidence type="ECO:0000313" key="2">
    <source>
        <dbReference type="EMBL" id="TXB65837.1"/>
    </source>
</evidence>
<keyword evidence="1" id="KW-1133">Transmembrane helix</keyword>
<accession>A0A5C6RUS3</accession>
<gene>
    <name evidence="2" type="ORF">FRY74_04520</name>
</gene>
<evidence type="ECO:0000256" key="1">
    <source>
        <dbReference type="SAM" id="Phobius"/>
    </source>
</evidence>
<dbReference type="EMBL" id="VOOS01000002">
    <property type="protein sequence ID" value="TXB65837.1"/>
    <property type="molecule type" value="Genomic_DNA"/>
</dbReference>
<proteinExistence type="predicted"/>
<dbReference type="Proteomes" id="UP000321721">
    <property type="component" value="Unassembled WGS sequence"/>
</dbReference>
<comment type="caution">
    <text evidence="2">The sequence shown here is derived from an EMBL/GenBank/DDBJ whole genome shotgun (WGS) entry which is preliminary data.</text>
</comment>
<name>A0A5C6RUS3_9FLAO</name>
<keyword evidence="1" id="KW-0812">Transmembrane</keyword>
<feature type="transmembrane region" description="Helical" evidence="1">
    <location>
        <begin position="9"/>
        <end position="27"/>
    </location>
</feature>
<reference evidence="2 3" key="1">
    <citation type="submission" date="2019-08" db="EMBL/GenBank/DDBJ databases">
        <title>Genome of Vicingus serpentipes NCIMB 15042.</title>
        <authorList>
            <person name="Bowman J.P."/>
        </authorList>
    </citation>
    <scope>NUCLEOTIDE SEQUENCE [LARGE SCALE GENOMIC DNA]</scope>
    <source>
        <strain evidence="2 3">NCIMB 15042</strain>
    </source>
</reference>
<protein>
    <submittedName>
        <fullName evidence="2">Uncharacterized protein</fullName>
    </submittedName>
</protein>